<sequence length="550" mass="61313">MLHVGDAAAAHPHGRRRRRPYAVRLPHHLQQRVPQSVRLHCHLIVPPGGAEDVEDEALVGGDVDVGDLQSQVGDGVHDLDEAPGPALAQHLQEELVGLHLPHLHLRLHVIPLLLLLLLRRRTGPLGPGERVLVARGRRLVVLQPHQARRRRVVQEDVGGAGAVRRVLQLVLQRLHLVLQAHDVVDGVPEDRRAVHLGDVRDERPELVEPLVELLPPLPLRLEVLALLPLPAALAAATPLRVAVAVVLWVPLHVADLGPRVRIARLLLLLQLHRLQLAPSRSSILPPGDVVHPTTTGARRLLHRLERVRRDAAGGVEQAERRRHRIAVHPTRRVRGAAVPRESRRPRAPLTAARHPALRHHQLRHLLLLRHARISPRRARRGRRRRAPAAASSGRRWTRAPAPCHWSNLFGALARGCSARSAGWTPLPRRASLQTRSRAGLMEAGRPALEAVPRTDCCSRTQPSPRTSDQETASSRRSSPRRRRRQEASTRPPRWPARARPRPHLHQQPRTGGGGGLPLPWRRRRSPHPRTGGLCPLPPAHRTRSNKQQQP</sequence>
<feature type="compositionally biased region" description="Basic residues" evidence="1">
    <location>
        <begin position="496"/>
        <end position="506"/>
    </location>
</feature>
<name>C0P3Z1_MAIZE</name>
<organism evidence="2">
    <name type="scientific">Zea mays</name>
    <name type="common">Maize</name>
    <dbReference type="NCBI Taxonomy" id="4577"/>
    <lineage>
        <taxon>Eukaryota</taxon>
        <taxon>Viridiplantae</taxon>
        <taxon>Streptophyta</taxon>
        <taxon>Embryophyta</taxon>
        <taxon>Tracheophyta</taxon>
        <taxon>Spermatophyta</taxon>
        <taxon>Magnoliopsida</taxon>
        <taxon>Liliopsida</taxon>
        <taxon>Poales</taxon>
        <taxon>Poaceae</taxon>
        <taxon>PACMAD clade</taxon>
        <taxon>Panicoideae</taxon>
        <taxon>Andropogonodae</taxon>
        <taxon>Andropogoneae</taxon>
        <taxon>Tripsacinae</taxon>
        <taxon>Zea</taxon>
    </lineage>
</organism>
<feature type="region of interest" description="Disordered" evidence="1">
    <location>
        <begin position="374"/>
        <end position="398"/>
    </location>
</feature>
<evidence type="ECO:0000313" key="2">
    <source>
        <dbReference type="EMBL" id="ACN27707.1"/>
    </source>
</evidence>
<reference evidence="2" key="2">
    <citation type="submission" date="2012-06" db="EMBL/GenBank/DDBJ databases">
        <authorList>
            <person name="Yu Y."/>
            <person name="Currie J."/>
            <person name="Lomeli R."/>
            <person name="Angelova A."/>
            <person name="Collura K."/>
            <person name="Wissotski M."/>
            <person name="Campos D."/>
            <person name="Kudrna D."/>
            <person name="Golser W."/>
            <person name="Ashely E."/>
            <person name="Descour A."/>
            <person name="Fernandes J."/>
            <person name="Soderlund C."/>
            <person name="Walbot V."/>
        </authorList>
    </citation>
    <scope>NUCLEOTIDE SEQUENCE</scope>
    <source>
        <strain evidence="2">B73</strain>
    </source>
</reference>
<evidence type="ECO:0000256" key="1">
    <source>
        <dbReference type="SAM" id="MobiDB-lite"/>
    </source>
</evidence>
<accession>C0P3Z1</accession>
<feature type="compositionally biased region" description="Basic residues" evidence="1">
    <location>
        <begin position="374"/>
        <end position="386"/>
    </location>
</feature>
<feature type="region of interest" description="Disordered" evidence="1">
    <location>
        <begin position="443"/>
        <end position="550"/>
    </location>
</feature>
<dbReference type="EMBL" id="BT063010">
    <property type="protein sequence ID" value="ACN27707.1"/>
    <property type="molecule type" value="mRNA"/>
</dbReference>
<proteinExistence type="evidence at transcript level"/>
<dbReference type="AlphaFoldDB" id="C0P3Z1"/>
<reference evidence="2" key="1">
    <citation type="journal article" date="2009" name="PLoS Genet.">
        <title>Sequencing, mapping, and analysis of 27,455 maize full-length cDNAs.</title>
        <authorList>
            <person name="Soderlund C."/>
            <person name="Descour A."/>
            <person name="Kudrna D."/>
            <person name="Bomhoff M."/>
            <person name="Boyd L."/>
            <person name="Currie J."/>
            <person name="Angelova A."/>
            <person name="Collura K."/>
            <person name="Wissotski M."/>
            <person name="Ashley E."/>
            <person name="Morrow D."/>
            <person name="Fernandes J."/>
            <person name="Walbot V."/>
            <person name="Yu Y."/>
        </authorList>
    </citation>
    <scope>NUCLEOTIDE SEQUENCE</scope>
    <source>
        <strain evidence="2">B73</strain>
    </source>
</reference>
<feature type="compositionally biased region" description="Polar residues" evidence="1">
    <location>
        <begin position="457"/>
        <end position="466"/>
    </location>
</feature>
<protein>
    <submittedName>
        <fullName evidence="2">Uncharacterized protein</fullName>
    </submittedName>
</protein>